<sequence>MDANHLSQRLKAVANYVPNDSRVADIGSDHAYLPVYLLKKGLIEYAIASEVAKGPLQNAKNEILKENLSDKTDTRLADGLLSIKKEDEINCVVIAGMGGILIRDILENGQSHLNGKELLVLQPNVGEDILRKWLMDNYYSIINEHILREDGHNYEIIEAQKVNDKIIYTLEELKFGPILLEKRSPVFIEKWQNEIKRLENIISSMDNIKGPKPIIKINKMKKEIKEIKEVL</sequence>
<dbReference type="InterPro" id="IPR029063">
    <property type="entry name" value="SAM-dependent_MTases_sf"/>
</dbReference>
<gene>
    <name evidence="1" type="ORF">DY130_02680</name>
</gene>
<dbReference type="Proteomes" id="UP000784700">
    <property type="component" value="Unassembled WGS sequence"/>
</dbReference>
<protein>
    <submittedName>
        <fullName evidence="1">tRNA (Adenine(22)-N(1))-methyltransferase TrmK</fullName>
    </submittedName>
</protein>
<dbReference type="GO" id="GO:0160105">
    <property type="term" value="F:tRNA (adenine(22)-N1)-methyltransferase activity"/>
    <property type="evidence" value="ECO:0007669"/>
    <property type="project" value="InterPro"/>
</dbReference>
<dbReference type="PANTHER" id="PTHR38451:SF1">
    <property type="entry name" value="TRNA (ADENINE(22)-N(1))-METHYLTRANSFERASE"/>
    <property type="match status" value="1"/>
</dbReference>
<dbReference type="SUPFAM" id="SSF53335">
    <property type="entry name" value="S-adenosyl-L-methionine-dependent methyltransferases"/>
    <property type="match status" value="1"/>
</dbReference>
<dbReference type="GeneID" id="58108084"/>
<dbReference type="InterPro" id="IPR006901">
    <property type="entry name" value="TrmK"/>
</dbReference>
<dbReference type="Gene3D" id="1.10.287.1890">
    <property type="match status" value="1"/>
</dbReference>
<proteinExistence type="predicted"/>
<organism evidence="1 2">
    <name type="scientific">Apilactobacillus micheneri</name>
    <dbReference type="NCBI Taxonomy" id="1899430"/>
    <lineage>
        <taxon>Bacteria</taxon>
        <taxon>Bacillati</taxon>
        <taxon>Bacillota</taxon>
        <taxon>Bacilli</taxon>
        <taxon>Lactobacillales</taxon>
        <taxon>Lactobacillaceae</taxon>
        <taxon>Apilactobacillus</taxon>
    </lineage>
</organism>
<dbReference type="PANTHER" id="PTHR38451">
    <property type="entry name" value="TRNA (ADENINE(22)-N(1))-METHYLTRANSFERASE"/>
    <property type="match status" value="1"/>
</dbReference>
<dbReference type="Pfam" id="PF04816">
    <property type="entry name" value="TrmK"/>
    <property type="match status" value="1"/>
</dbReference>
<name>A0A9Q8IMT1_9LACO</name>
<dbReference type="Gene3D" id="3.40.50.150">
    <property type="entry name" value="Vaccinia Virus protein VP39"/>
    <property type="match status" value="1"/>
</dbReference>
<evidence type="ECO:0000313" key="2">
    <source>
        <dbReference type="Proteomes" id="UP000784700"/>
    </source>
</evidence>
<evidence type="ECO:0000313" key="1">
    <source>
        <dbReference type="EMBL" id="TPR45117.1"/>
    </source>
</evidence>
<comment type="caution">
    <text evidence="1">The sequence shown here is derived from an EMBL/GenBank/DDBJ whole genome shotgun (WGS) entry which is preliminary data.</text>
</comment>
<dbReference type="AlphaFoldDB" id="A0A9Q8IMT1"/>
<reference evidence="1" key="1">
    <citation type="submission" date="2018-08" db="EMBL/GenBank/DDBJ databases">
        <title>Comparative genomics of wild bee and flower associated Lactobacillus reveals potential adaptation to the bee host.</title>
        <authorList>
            <person name="Vuong H.Q."/>
            <person name="Mcfrederick Q.S."/>
        </authorList>
    </citation>
    <scope>NUCLEOTIDE SEQUENCE</scope>
    <source>
        <strain evidence="1">HV_63</strain>
    </source>
</reference>
<dbReference type="RefSeq" id="WP_140924100.1">
    <property type="nucleotide sequence ID" value="NZ_QUBF01000002.1"/>
</dbReference>
<accession>A0A9Q8IMT1</accession>
<dbReference type="EMBL" id="QUBG01000002">
    <property type="protein sequence ID" value="TPR45117.1"/>
    <property type="molecule type" value="Genomic_DNA"/>
</dbReference>
<dbReference type="PIRSF" id="PIRSF018637">
    <property type="entry name" value="TrmK"/>
    <property type="match status" value="1"/>
</dbReference>